<dbReference type="InterPro" id="IPR008545">
    <property type="entry name" value="Web"/>
</dbReference>
<proteinExistence type="inferred from homology"/>
<dbReference type="Proteomes" id="UP000729402">
    <property type="component" value="Unassembled WGS sequence"/>
</dbReference>
<keyword evidence="6" id="KW-1185">Reference proteome</keyword>
<keyword evidence="2 3" id="KW-0175">Coiled coil</keyword>
<dbReference type="OrthoDB" id="646068at2759"/>
<gene>
    <name evidence="5" type="ORF">GUJ93_ZPchr0006g42647</name>
</gene>
<evidence type="ECO:0000313" key="5">
    <source>
        <dbReference type="EMBL" id="KAG8075780.1"/>
    </source>
</evidence>
<reference evidence="5" key="2">
    <citation type="submission" date="2021-02" db="EMBL/GenBank/DDBJ databases">
        <authorList>
            <person name="Kimball J.A."/>
            <person name="Haas M.W."/>
            <person name="Macchietto M."/>
            <person name="Kono T."/>
            <person name="Duquette J."/>
            <person name="Shao M."/>
        </authorList>
    </citation>
    <scope>NUCLEOTIDE SEQUENCE</scope>
    <source>
        <tissue evidence="5">Fresh leaf tissue</tissue>
    </source>
</reference>
<evidence type="ECO:0000256" key="4">
    <source>
        <dbReference type="SAM" id="MobiDB-lite"/>
    </source>
</evidence>
<feature type="compositionally biased region" description="Basic and acidic residues" evidence="4">
    <location>
        <begin position="651"/>
        <end position="667"/>
    </location>
</feature>
<evidence type="ECO:0000313" key="6">
    <source>
        <dbReference type="Proteomes" id="UP000729402"/>
    </source>
</evidence>
<evidence type="ECO:0000256" key="1">
    <source>
        <dbReference type="ARBA" id="ARBA00005485"/>
    </source>
</evidence>
<dbReference type="AlphaFoldDB" id="A0A8J5VQ24"/>
<accession>A0A8J5VQ24</accession>
<feature type="coiled-coil region" evidence="3">
    <location>
        <begin position="419"/>
        <end position="516"/>
    </location>
</feature>
<feature type="region of interest" description="Disordered" evidence="4">
    <location>
        <begin position="1"/>
        <end position="29"/>
    </location>
</feature>
<sequence length="742" mass="83746">MEPSSDSTTVPPSEENTRSTSETYVQPQHTSLHNIQDDAFCSDSEKVTNKIPSSLPTKVEEKKPHLLHQMHACQLSLRDTWQKAPAPLNRSDSGKYLRTDNMFVDTTTPIESVKVAASRFGGSINWRTCRTEPKQDSRHVILELDRLKREISECKWQAEAAEAAKVSLSNKYEKTKKLIEELEHQLERAQPEELCTMKDLEFVQFIAQETEEGVTSDDSITGREKLNIIKEQYNAVLSKLMLVKDESRKVQENYETLLIERDISVRKAQVALAMANDTMRNVEELTVELNKLNVELELAHSTCHDAEQHSIGMSLVRNEDCLTWESDLRQAEEELNQLVKELSSVEELKSMLNTSSGLLLKVNNDLAAYMEAKLTEEAQEKITQRSMHNEVVLPTTEVEKCRMRVDKVRDEVHALDVAAASLKTELAKEEGALAAMQQMEAMSSITAASLKMEIQLAQQELDAVQVKEKESRNGVLELQKIMEDTAQEADKAKSTATEAQEQLRKAKDDMEHAKTCLNTIEFRLQAVLKEMEAAKESERLALHALRSLESELPINTEEQGSQMLTLDLDEYHSLVQKSHHQAEELVYQRTAAAIAQAKRAKESESCSLSRLNETYRVLQQRKQALLAATERANKATEGKLAMEQELREWREENMRRRSAGEASKPELKPSNASHSVIAKHSGDTKGASKEGSNPTVHPLSDISARSSPNGSPLLDKTKKTKILSFFPRIIMFFTRKSPRAVE</sequence>
<dbReference type="PANTHER" id="PTHR32054:SF28">
    <property type="entry name" value="OS06G0314000 PROTEIN"/>
    <property type="match status" value="1"/>
</dbReference>
<feature type="compositionally biased region" description="Polar residues" evidence="4">
    <location>
        <begin position="18"/>
        <end position="29"/>
    </location>
</feature>
<reference evidence="5" key="1">
    <citation type="journal article" date="2021" name="bioRxiv">
        <title>Whole Genome Assembly and Annotation of Northern Wild Rice, Zizania palustris L., Supports a Whole Genome Duplication in the Zizania Genus.</title>
        <authorList>
            <person name="Haas M."/>
            <person name="Kono T."/>
            <person name="Macchietto M."/>
            <person name="Millas R."/>
            <person name="McGilp L."/>
            <person name="Shao M."/>
            <person name="Duquette J."/>
            <person name="Hirsch C.N."/>
            <person name="Kimball J."/>
        </authorList>
    </citation>
    <scope>NUCLEOTIDE SEQUENCE</scope>
    <source>
        <tissue evidence="5">Fresh leaf tissue</tissue>
    </source>
</reference>
<evidence type="ECO:0000256" key="2">
    <source>
        <dbReference type="ARBA" id="ARBA00023054"/>
    </source>
</evidence>
<dbReference type="GO" id="GO:0009903">
    <property type="term" value="P:chloroplast avoidance movement"/>
    <property type="evidence" value="ECO:0007669"/>
    <property type="project" value="TreeGrafter"/>
</dbReference>
<dbReference type="GO" id="GO:0009904">
    <property type="term" value="P:chloroplast accumulation movement"/>
    <property type="evidence" value="ECO:0007669"/>
    <property type="project" value="TreeGrafter"/>
</dbReference>
<organism evidence="5 6">
    <name type="scientific">Zizania palustris</name>
    <name type="common">Northern wild rice</name>
    <dbReference type="NCBI Taxonomy" id="103762"/>
    <lineage>
        <taxon>Eukaryota</taxon>
        <taxon>Viridiplantae</taxon>
        <taxon>Streptophyta</taxon>
        <taxon>Embryophyta</taxon>
        <taxon>Tracheophyta</taxon>
        <taxon>Spermatophyta</taxon>
        <taxon>Magnoliopsida</taxon>
        <taxon>Liliopsida</taxon>
        <taxon>Poales</taxon>
        <taxon>Poaceae</taxon>
        <taxon>BOP clade</taxon>
        <taxon>Oryzoideae</taxon>
        <taxon>Oryzeae</taxon>
        <taxon>Zizaniinae</taxon>
        <taxon>Zizania</taxon>
    </lineage>
</organism>
<protein>
    <submittedName>
        <fullName evidence="5">Uncharacterized protein</fullName>
    </submittedName>
</protein>
<feature type="coiled-coil region" evidence="3">
    <location>
        <begin position="265"/>
        <end position="348"/>
    </location>
</feature>
<feature type="region of interest" description="Disordered" evidence="4">
    <location>
        <begin position="651"/>
        <end position="715"/>
    </location>
</feature>
<dbReference type="PANTHER" id="PTHR32054">
    <property type="entry name" value="HEAVY CHAIN, PUTATIVE, EXPRESSED-RELATED-RELATED"/>
    <property type="match status" value="1"/>
</dbReference>
<comment type="caution">
    <text evidence="5">The sequence shown here is derived from an EMBL/GenBank/DDBJ whole genome shotgun (WGS) entry which is preliminary data.</text>
</comment>
<feature type="coiled-coil region" evidence="3">
    <location>
        <begin position="144"/>
        <end position="192"/>
    </location>
</feature>
<dbReference type="EMBL" id="JAAALK010000283">
    <property type="protein sequence ID" value="KAG8075780.1"/>
    <property type="molecule type" value="Genomic_DNA"/>
</dbReference>
<dbReference type="GO" id="GO:0005829">
    <property type="term" value="C:cytosol"/>
    <property type="evidence" value="ECO:0007669"/>
    <property type="project" value="TreeGrafter"/>
</dbReference>
<comment type="similarity">
    <text evidence="1">Belongs to the WEB family.</text>
</comment>
<dbReference type="Pfam" id="PF05701">
    <property type="entry name" value="WEMBL"/>
    <property type="match status" value="1"/>
</dbReference>
<name>A0A8J5VQ24_ZIZPA</name>
<evidence type="ECO:0000256" key="3">
    <source>
        <dbReference type="SAM" id="Coils"/>
    </source>
</evidence>
<feature type="compositionally biased region" description="Polar residues" evidence="4">
    <location>
        <begin position="1"/>
        <end position="11"/>
    </location>
</feature>